<gene>
    <name evidence="9" type="ORF">DM01DRAFT_1383351</name>
</gene>
<dbReference type="STRING" id="101127.A0A1X2GHE0"/>
<evidence type="ECO:0000259" key="8">
    <source>
        <dbReference type="PROSITE" id="PS51180"/>
    </source>
</evidence>
<feature type="compositionally biased region" description="Pro residues" evidence="7">
    <location>
        <begin position="1036"/>
        <end position="1052"/>
    </location>
</feature>
<evidence type="ECO:0000256" key="6">
    <source>
        <dbReference type="SAM" id="Coils"/>
    </source>
</evidence>
<feature type="domain" description="BRO1" evidence="8">
    <location>
        <begin position="7"/>
        <end position="455"/>
    </location>
</feature>
<dbReference type="OrthoDB" id="2141925at2759"/>
<dbReference type="GO" id="GO:0043328">
    <property type="term" value="P:protein transport to vacuole involved in ubiquitin-dependent protein catabolic process via the multivesicular body sorting pathway"/>
    <property type="evidence" value="ECO:0007669"/>
    <property type="project" value="TreeGrafter"/>
</dbReference>
<dbReference type="AlphaFoldDB" id="A0A1X2GHE0"/>
<dbReference type="SMART" id="SM01041">
    <property type="entry name" value="BRO1"/>
    <property type="match status" value="1"/>
</dbReference>
<keyword evidence="6" id="KW-0175">Coiled coil</keyword>
<sequence>MTQTQIPFLHVPFKRTDDIDWTRPLKRYIGQVYQQDPENYQEETYAIHRLRQDIRGAGKDLTGRDLIYRYFGQLELLDLRFPVDEKHIKVLFTWYDAFSGRPTSQYSLAFEKASVIFNLAAALSAIAASQNRTDADGRKRAFNFFQASAGMFQYINDNFLHAPSQDLHKDTVRLLADLMLAQAQECFLENSLREKKKDGLVAKLASHAMWTYGNIVDGINDAIGRGVPLSKLWLVFCQCKQKYYQALAHYHRAAACLADNQYGEQITRLQCAERLAKEAQKFTQQLPLTQNAPSSTPSSATSAESSTASTVWSSALMNFSLTSSGASTNAVSNASLDPGATFPLDGGVNMLDRCTTLAALCSEKLVVAERDNDMIYHDQVPQESILVPIDRLKAVQPIPIGNVYGPADTAKVVGPDIFARLIPLSVHESSSLYSEEKAALVRREAERCDFAKAELSTSLEYMRLPAVLNKFRTLAESQQSRSAAIQALLIDHFANPPSSVNQLARDIQSQESSQQPDCVPMLLDRLHSFWHQINASLDHVSLSLDKEMSACESLRVKHGDAWTQQPSGTVTHQYVVDLKNHQTSLASAQLSDNKLKDRWAAIASDVDLLKLGPDSLALEKLFTDELAPFWTNTAVDQPVSPMDDLQISVGLKNKSLEQKLLRVDTLLDKLDKLQKDRTLALEDLKDRTLHDDISQILLINKKNANVEKQIFATELEKFQPHQQRIGASLHEQQQCIQELTSAFKTLMDADDAKQVQTQWDTVERHQGQLTKRLDATVSTYQQVKESLKTGIKYYTDLTDAVNALNANVENFVQERTKERDTLIKTIQDTETTKEQQLLKNCLEQYTLPAVPPANNTSYNNLTSSLSANPLSSEPSVIDPARFTHVDRSLASNDFLDTSHSLRHQLEQKMKELSIAIPATTPLASNPQPPLSSTILPLGAMSPSPMSATTPMHLPPPLQQQPPTMHSQQSVPATYSQPAAPSQPQLYSSSVYSQPPNGTPYYYQPQQQQLPMPLQPQQQAVQPQPVQLPQHAYPTVPSIPPPQQQPQQPPPMATSPIQYVHPPPPLQVAPSPSVYSIPATPAPYFQPQQPQPQQQTQAYMSPTTPTMLQQPGYPPNHPYPPMSPSPYPSAMAAQIPPAEQKPMLPPKPLEVQRSSMASMASPTVTYGYSSQPTLSQKLQPVQPPSNFAYTTHPPSMTSHTNPPPLQQFPSDDFQWQQQQQQQHQQQPVPSWPSLVPQPYQPNQPSLLD</sequence>
<keyword evidence="10" id="KW-1185">Reference proteome</keyword>
<feature type="region of interest" description="Disordered" evidence="7">
    <location>
        <begin position="1078"/>
        <end position="1247"/>
    </location>
</feature>
<evidence type="ECO:0000313" key="10">
    <source>
        <dbReference type="Proteomes" id="UP000242146"/>
    </source>
</evidence>
<evidence type="ECO:0000256" key="2">
    <source>
        <dbReference type="ARBA" id="ARBA00004496"/>
    </source>
</evidence>
<keyword evidence="4" id="KW-0967">Endosome</keyword>
<dbReference type="Proteomes" id="UP000242146">
    <property type="component" value="Unassembled WGS sequence"/>
</dbReference>
<dbReference type="Gene3D" id="1.20.140.50">
    <property type="entry name" value="alix/aip1 like domains"/>
    <property type="match status" value="1"/>
</dbReference>
<dbReference type="Pfam" id="PF13949">
    <property type="entry name" value="ALIX_LYPXL_bnd"/>
    <property type="match status" value="1"/>
</dbReference>
<dbReference type="EMBL" id="MCGT01000014">
    <property type="protein sequence ID" value="ORX53931.1"/>
    <property type="molecule type" value="Genomic_DNA"/>
</dbReference>
<comment type="caution">
    <text evidence="9">The sequence shown here is derived from an EMBL/GenBank/DDBJ whole genome shotgun (WGS) entry which is preliminary data.</text>
</comment>
<evidence type="ECO:0000256" key="5">
    <source>
        <dbReference type="ARBA" id="ARBA00041284"/>
    </source>
</evidence>
<evidence type="ECO:0000256" key="1">
    <source>
        <dbReference type="ARBA" id="ARBA00004177"/>
    </source>
</evidence>
<feature type="compositionally biased region" description="Polar residues" evidence="7">
    <location>
        <begin position="1099"/>
        <end position="1108"/>
    </location>
</feature>
<feature type="compositionally biased region" description="Polar residues" evidence="7">
    <location>
        <begin position="921"/>
        <end position="934"/>
    </location>
</feature>
<feature type="compositionally biased region" description="Low complexity" evidence="7">
    <location>
        <begin position="993"/>
        <end position="1029"/>
    </location>
</feature>
<evidence type="ECO:0000256" key="4">
    <source>
        <dbReference type="ARBA" id="ARBA00022753"/>
    </source>
</evidence>
<feature type="region of interest" description="Disordered" evidence="7">
    <location>
        <begin position="919"/>
        <end position="1058"/>
    </location>
</feature>
<feature type="coiled-coil region" evidence="6">
    <location>
        <begin position="656"/>
        <end position="683"/>
    </location>
</feature>
<feature type="compositionally biased region" description="Pro residues" evidence="7">
    <location>
        <begin position="1111"/>
        <end position="1126"/>
    </location>
</feature>
<feature type="compositionally biased region" description="Polar residues" evidence="7">
    <location>
        <begin position="966"/>
        <end position="992"/>
    </location>
</feature>
<feature type="compositionally biased region" description="Low complexity" evidence="7">
    <location>
        <begin position="1078"/>
        <end position="1098"/>
    </location>
</feature>
<dbReference type="InterPro" id="IPR038499">
    <property type="entry name" value="BRO1_sf"/>
</dbReference>
<dbReference type="Gene3D" id="1.25.40.280">
    <property type="entry name" value="alix/aip1 like domains"/>
    <property type="match status" value="1"/>
</dbReference>
<dbReference type="PANTHER" id="PTHR23030:SF30">
    <property type="entry name" value="TYROSINE-PROTEIN PHOSPHATASE NON-RECEPTOR TYPE 23"/>
    <property type="match status" value="1"/>
</dbReference>
<comment type="subcellular location">
    <subcellularLocation>
        <location evidence="2">Cytoplasm</location>
    </subcellularLocation>
    <subcellularLocation>
        <location evidence="1">Endosome</location>
    </subcellularLocation>
</comment>
<feature type="compositionally biased region" description="Low complexity" evidence="7">
    <location>
        <begin position="1206"/>
        <end position="1231"/>
    </location>
</feature>
<protein>
    <recommendedName>
        <fullName evidence="5">BRO domain-containing protein 1</fullName>
    </recommendedName>
</protein>
<dbReference type="InterPro" id="IPR025304">
    <property type="entry name" value="ALIX_V_dom"/>
</dbReference>
<accession>A0A1X2GHE0</accession>
<dbReference type="Pfam" id="PF03097">
    <property type="entry name" value="BRO1"/>
    <property type="match status" value="1"/>
</dbReference>
<keyword evidence="3" id="KW-0963">Cytoplasm</keyword>
<evidence type="ECO:0000256" key="3">
    <source>
        <dbReference type="ARBA" id="ARBA00022490"/>
    </source>
</evidence>
<evidence type="ECO:0000313" key="9">
    <source>
        <dbReference type="EMBL" id="ORX53931.1"/>
    </source>
</evidence>
<proteinExistence type="predicted"/>
<reference evidence="9 10" key="1">
    <citation type="submission" date="2016-07" db="EMBL/GenBank/DDBJ databases">
        <title>Pervasive Adenine N6-methylation of Active Genes in Fungi.</title>
        <authorList>
            <consortium name="DOE Joint Genome Institute"/>
            <person name="Mondo S.J."/>
            <person name="Dannebaum R.O."/>
            <person name="Kuo R.C."/>
            <person name="Labutti K."/>
            <person name="Haridas S."/>
            <person name="Kuo A."/>
            <person name="Salamov A."/>
            <person name="Ahrendt S.R."/>
            <person name="Lipzen A."/>
            <person name="Sullivan W."/>
            <person name="Andreopoulos W.B."/>
            <person name="Clum A."/>
            <person name="Lindquist E."/>
            <person name="Daum C."/>
            <person name="Ramamoorthy G.K."/>
            <person name="Gryganskyi A."/>
            <person name="Culley D."/>
            <person name="Magnuson J.K."/>
            <person name="James T.Y."/>
            <person name="O'Malley M.A."/>
            <person name="Stajich J.E."/>
            <person name="Spatafora J.W."/>
            <person name="Visel A."/>
            <person name="Grigoriev I.V."/>
        </authorList>
    </citation>
    <scope>NUCLEOTIDE SEQUENCE [LARGE SCALE GENOMIC DNA]</scope>
    <source>
        <strain evidence="9 10">NRRL 3301</strain>
    </source>
</reference>
<organism evidence="9 10">
    <name type="scientific">Hesseltinella vesiculosa</name>
    <dbReference type="NCBI Taxonomy" id="101127"/>
    <lineage>
        <taxon>Eukaryota</taxon>
        <taxon>Fungi</taxon>
        <taxon>Fungi incertae sedis</taxon>
        <taxon>Mucoromycota</taxon>
        <taxon>Mucoromycotina</taxon>
        <taxon>Mucoromycetes</taxon>
        <taxon>Mucorales</taxon>
        <taxon>Cunninghamellaceae</taxon>
        <taxon>Hesseltinella</taxon>
    </lineage>
</organism>
<name>A0A1X2GHE0_9FUNG</name>
<evidence type="ECO:0000256" key="7">
    <source>
        <dbReference type="SAM" id="MobiDB-lite"/>
    </source>
</evidence>
<dbReference type="Gene3D" id="1.20.120.560">
    <property type="entry name" value="alix/aip1 in complex with the ypdl late domain"/>
    <property type="match status" value="1"/>
</dbReference>
<dbReference type="GO" id="GO:0005768">
    <property type="term" value="C:endosome"/>
    <property type="evidence" value="ECO:0007669"/>
    <property type="project" value="UniProtKB-SubCell"/>
</dbReference>
<dbReference type="PANTHER" id="PTHR23030">
    <property type="entry name" value="PCD6 INTERACTING PROTEIN-RELATED"/>
    <property type="match status" value="1"/>
</dbReference>
<dbReference type="InterPro" id="IPR004328">
    <property type="entry name" value="BRO1_dom"/>
</dbReference>
<dbReference type="PROSITE" id="PS51180">
    <property type="entry name" value="BRO1"/>
    <property type="match status" value="1"/>
</dbReference>
<feature type="compositionally biased region" description="Polar residues" evidence="7">
    <location>
        <begin position="1151"/>
        <end position="1199"/>
    </location>
</feature>